<protein>
    <submittedName>
        <fullName evidence="2">ROK family protein</fullName>
    </submittedName>
</protein>
<dbReference type="RefSeq" id="WP_243536836.1">
    <property type="nucleotide sequence ID" value="NZ_CP093442.1"/>
</dbReference>
<accession>A0ABY4C9S0</accession>
<proteinExistence type="inferred from homology"/>
<dbReference type="CDD" id="cd23763">
    <property type="entry name" value="ASKHA_ATPase_ROK"/>
    <property type="match status" value="1"/>
</dbReference>
<name>A0ABY4C9S0_9BACT</name>
<gene>
    <name evidence="2" type="ORF">MNR06_13240</name>
</gene>
<dbReference type="PANTHER" id="PTHR18964:SF149">
    <property type="entry name" value="BIFUNCTIONAL UDP-N-ACETYLGLUCOSAMINE 2-EPIMERASE_N-ACETYLMANNOSAMINE KINASE"/>
    <property type="match status" value="1"/>
</dbReference>
<evidence type="ECO:0000256" key="1">
    <source>
        <dbReference type="ARBA" id="ARBA00006479"/>
    </source>
</evidence>
<evidence type="ECO:0000313" key="2">
    <source>
        <dbReference type="EMBL" id="UOF00662.1"/>
    </source>
</evidence>
<reference evidence="2" key="1">
    <citation type="submission" date="2022-03" db="EMBL/GenBank/DDBJ databases">
        <title>Genome Identification and Characterization of new species Bdellovibrio reynosense LBG001 sp. nov. from a Mexico soil sample.</title>
        <authorList>
            <person name="Camilli A."/>
            <person name="Ajao Y."/>
            <person name="Guo X."/>
        </authorList>
    </citation>
    <scope>NUCLEOTIDE SEQUENCE</scope>
    <source>
        <strain evidence="2">LBG001</strain>
    </source>
</reference>
<keyword evidence="3" id="KW-1185">Reference proteome</keyword>
<comment type="similarity">
    <text evidence="1">Belongs to the ROK (NagC/XylR) family.</text>
</comment>
<evidence type="ECO:0000313" key="3">
    <source>
        <dbReference type="Proteomes" id="UP000830116"/>
    </source>
</evidence>
<dbReference type="InterPro" id="IPR000600">
    <property type="entry name" value="ROK"/>
</dbReference>
<dbReference type="SUPFAM" id="SSF53067">
    <property type="entry name" value="Actin-like ATPase domain"/>
    <property type="match status" value="1"/>
</dbReference>
<dbReference type="Gene3D" id="3.30.420.40">
    <property type="match status" value="2"/>
</dbReference>
<sequence>MKKKTYTIGFDLGGTKLAAALLDNNGTMLDFIKVPVDMKREKSAVQTQKRVIGLMADIALDFKQRFPKETTGKNFLGIGLASAGPLNAAEGKLIHPVNYPGWKIVPIRDLVEKEVVKRGFKTKVYFQHDATAAALAEGWVGGGAGMSSFAVVSVGTGVGSGVIFNGFPAQSRGMGSEYGHTIVDFKKLQESPDKLHHCTVEGVASGTGLLRRAKEMGFQGSSVEELVASKDAKYQVLFKEMSWALACLCYDLSIGYNLERIFLSGGLIKIKNLYFNDLKSHYKRMIQQMNPAFECKIEVAKTKNHAGVLGAGYLPYLALKK</sequence>
<organism evidence="2 3">
    <name type="scientific">Bdellovibrio reynosensis</name>
    <dbReference type="NCBI Taxonomy" id="2835041"/>
    <lineage>
        <taxon>Bacteria</taxon>
        <taxon>Pseudomonadati</taxon>
        <taxon>Bdellovibrionota</taxon>
        <taxon>Bdellovibrionia</taxon>
        <taxon>Bdellovibrionales</taxon>
        <taxon>Pseudobdellovibrionaceae</taxon>
        <taxon>Bdellovibrio</taxon>
    </lineage>
</organism>
<dbReference type="Proteomes" id="UP000830116">
    <property type="component" value="Chromosome"/>
</dbReference>
<dbReference type="PANTHER" id="PTHR18964">
    <property type="entry name" value="ROK (REPRESSOR, ORF, KINASE) FAMILY"/>
    <property type="match status" value="1"/>
</dbReference>
<dbReference type="EMBL" id="CP093442">
    <property type="protein sequence ID" value="UOF00662.1"/>
    <property type="molecule type" value="Genomic_DNA"/>
</dbReference>
<dbReference type="Pfam" id="PF00480">
    <property type="entry name" value="ROK"/>
    <property type="match status" value="1"/>
</dbReference>
<dbReference type="InterPro" id="IPR043129">
    <property type="entry name" value="ATPase_NBD"/>
</dbReference>